<dbReference type="Gene3D" id="1.10.510.10">
    <property type="entry name" value="Transferase(Phosphotransferase) domain 1"/>
    <property type="match status" value="1"/>
</dbReference>
<dbReference type="CDD" id="cd20795">
    <property type="entry name" value="C1_PKD_rpt1"/>
    <property type="match status" value="1"/>
</dbReference>
<feature type="binding site" evidence="22">
    <location>
        <position position="573"/>
    </location>
    <ligand>
        <name>ATP</name>
        <dbReference type="ChEBI" id="CHEBI:30616"/>
    </ligand>
</feature>
<dbReference type="SUPFAM" id="SSF57889">
    <property type="entry name" value="Cysteine-rich domain"/>
    <property type="match status" value="2"/>
</dbReference>
<evidence type="ECO:0000256" key="16">
    <source>
        <dbReference type="ARBA" id="ARBA00022777"/>
    </source>
</evidence>
<dbReference type="Gene3D" id="3.30.60.20">
    <property type="match status" value="2"/>
</dbReference>
<evidence type="ECO:0000313" key="26">
    <source>
        <dbReference type="EMBL" id="GMS82068.1"/>
    </source>
</evidence>
<dbReference type="InterPro" id="IPR000719">
    <property type="entry name" value="Prot_kinase_dom"/>
</dbReference>
<keyword evidence="12" id="KW-0479">Metal-binding</keyword>
<feature type="compositionally biased region" description="Polar residues" evidence="23">
    <location>
        <begin position="303"/>
        <end position="316"/>
    </location>
</feature>
<dbReference type="InterPro" id="IPR002219">
    <property type="entry name" value="PKC_DAG/PE"/>
</dbReference>
<evidence type="ECO:0000313" key="27">
    <source>
        <dbReference type="Proteomes" id="UP001432027"/>
    </source>
</evidence>
<keyword evidence="13" id="KW-0677">Repeat</keyword>
<evidence type="ECO:0000256" key="18">
    <source>
        <dbReference type="ARBA" id="ARBA00022840"/>
    </source>
</evidence>
<keyword evidence="8" id="KW-0963">Cytoplasm</keyword>
<dbReference type="PANTHER" id="PTHR22968">
    <property type="entry name" value="PROTEIN KINASE C, MU"/>
    <property type="match status" value="1"/>
</dbReference>
<comment type="cofactor">
    <cofactor evidence="1">
        <name>Mg(2+)</name>
        <dbReference type="ChEBI" id="CHEBI:18420"/>
    </cofactor>
</comment>
<dbReference type="GO" id="GO:0005524">
    <property type="term" value="F:ATP binding"/>
    <property type="evidence" value="ECO:0007669"/>
    <property type="project" value="UniProtKB-UniRule"/>
</dbReference>
<evidence type="ECO:0000256" key="10">
    <source>
        <dbReference type="ARBA" id="ARBA00022553"/>
    </source>
</evidence>
<keyword evidence="10" id="KW-0597">Phosphoprotein</keyword>
<dbReference type="InterPro" id="IPR011993">
    <property type="entry name" value="PH-like_dom_sf"/>
</dbReference>
<dbReference type="PROSITE" id="PS00108">
    <property type="entry name" value="PROTEIN_KINASE_ST"/>
    <property type="match status" value="1"/>
</dbReference>
<feature type="domain" description="Protein kinase" evidence="24">
    <location>
        <begin position="544"/>
        <end position="800"/>
    </location>
</feature>
<evidence type="ECO:0000256" key="12">
    <source>
        <dbReference type="ARBA" id="ARBA00022723"/>
    </source>
</evidence>
<sequence length="844" mass="94381">MLMRKSASPEPGRPVVIKACAHHERLVVHPHTLFVHSYKSPTFCDFCGELLFGLVKQGLKCQGCGLNYHKRCASKIPNNCNGSRQRRPSAIPLSPQNSRRLSNRNSNVGTISSAASHFSHLEVTSQTLGASTSQLAPDIFITPENDCGDPVGGNYLQMPRKDRSCSWSGRPLWMEVAEATRVKVPHTFQVHSYKRPTVCQHCKKLLKGLIRQGMQCRDCKYNCHKKCSSDVARDCPGSSITSSGTPYFLGQESDGCSDFGGSTELLRMNSVPYDTDQTSVSGEESSESTSRASSSHRKAASTPSAPLQSERGTTNYEGGERSPEDEDATTESQNIPLMRVVMSKKQTKRRSAKTLREGWLLHSTDQTSMRKKHYWRLDTKGITLFHDETSNRYYKELPLSEVLDLKLLSPDEQKTHVFEIKTSVVTYFVDAAGHLPTSSSPSPDHRRDVIDGLLDVDGIFGIDSDVIRIVLVVDPGGDPSDEKRGPEGAGTWANAIKSALMPVTPQSSTPLKDQLKVPGGDATKGTHLGVHIQTEHEFSSLYQIFADEILGSGQFGTVYGGIHRKSSRHVAVKLIDKLKFPPNKEDLLRTEVHILQKVHHPGVVAFEQMLETADRIFVVMEKMQGDMLEMILSSEKGRLSERTTQFLVDQILVALSYLHSQNIVHCDLKPENILLTSTSDFPQVKLCDFGFARIIGERSFRRSVVGTPAYLAPEVLRNKGFNRSLDMWSVGVIVYVSLSGTFPFNEDEDIHDQIQNAEFMYPPAPWKEISDTAIDFINGLLQVKMSKRFSVSKALSHEWMQGYPLWSDLRLLENQVGERFLTHESDDKRWKEYEENNGFVPVYV</sequence>
<evidence type="ECO:0000256" key="20">
    <source>
        <dbReference type="ARBA" id="ARBA00023136"/>
    </source>
</evidence>
<dbReference type="SUPFAM" id="SSF50729">
    <property type="entry name" value="PH domain-like"/>
    <property type="match status" value="1"/>
</dbReference>
<dbReference type="GO" id="GO:0042383">
    <property type="term" value="C:sarcolemma"/>
    <property type="evidence" value="ECO:0007669"/>
    <property type="project" value="UniProtKB-SubCell"/>
</dbReference>
<keyword evidence="16" id="KW-0418">Kinase</keyword>
<gene>
    <name evidence="26" type="ORF">PENTCL1PPCAC_4243</name>
</gene>
<dbReference type="InterPro" id="IPR046349">
    <property type="entry name" value="C1-like_sf"/>
</dbReference>
<dbReference type="Gene3D" id="2.30.29.30">
    <property type="entry name" value="Pleckstrin-homology domain (PH domain)/Phosphotyrosine-binding domain (PTB)"/>
    <property type="match status" value="1"/>
</dbReference>
<dbReference type="InterPro" id="IPR008271">
    <property type="entry name" value="Ser/Thr_kinase_AS"/>
</dbReference>
<evidence type="ECO:0000259" key="24">
    <source>
        <dbReference type="PROSITE" id="PS50011"/>
    </source>
</evidence>
<dbReference type="Proteomes" id="UP001432027">
    <property type="component" value="Unassembled WGS sequence"/>
</dbReference>
<dbReference type="PROSITE" id="PS00479">
    <property type="entry name" value="ZF_DAG_PE_1"/>
    <property type="match status" value="2"/>
</dbReference>
<dbReference type="PROSITE" id="PS00107">
    <property type="entry name" value="PROTEIN_KINASE_ATP"/>
    <property type="match status" value="1"/>
</dbReference>
<evidence type="ECO:0000256" key="7">
    <source>
        <dbReference type="ARBA" id="ARBA00022475"/>
    </source>
</evidence>
<keyword evidence="27" id="KW-1185">Reference proteome</keyword>
<dbReference type="EC" id="2.7.11.13" evidence="5"/>
<dbReference type="GO" id="GO:0004697">
    <property type="term" value="F:diacylglycerol-dependent serine/threonine kinase activity"/>
    <property type="evidence" value="ECO:0007669"/>
    <property type="project" value="UniProtKB-EC"/>
</dbReference>
<dbReference type="PRINTS" id="PR00008">
    <property type="entry name" value="DAGPEDOMAIN"/>
</dbReference>
<dbReference type="SMART" id="SM00109">
    <property type="entry name" value="C1"/>
    <property type="match status" value="2"/>
</dbReference>
<evidence type="ECO:0000256" key="3">
    <source>
        <dbReference type="ARBA" id="ARBA00004496"/>
    </source>
</evidence>
<dbReference type="EMBL" id="BTSX01000001">
    <property type="protein sequence ID" value="GMS82068.1"/>
    <property type="molecule type" value="Genomic_DNA"/>
</dbReference>
<evidence type="ECO:0000256" key="17">
    <source>
        <dbReference type="ARBA" id="ARBA00022833"/>
    </source>
</evidence>
<keyword evidence="6" id="KW-0728">SH3 domain</keyword>
<dbReference type="FunFam" id="3.30.60.20:FF:000019">
    <property type="entry name" value="Serine/threonine-protein kinase"/>
    <property type="match status" value="1"/>
</dbReference>
<keyword evidence="17" id="KW-0862">Zinc</keyword>
<dbReference type="FunFam" id="1.10.510.10:FF:001159">
    <property type="entry name" value="Protein kinase D4"/>
    <property type="match status" value="1"/>
</dbReference>
<dbReference type="SUPFAM" id="SSF56112">
    <property type="entry name" value="Protein kinase-like (PK-like)"/>
    <property type="match status" value="1"/>
</dbReference>
<comment type="similarity">
    <text evidence="4">Belongs to the protein kinase superfamily. CAMK Ser/Thr protein kinase family. PKD subfamily.</text>
</comment>
<dbReference type="InterPro" id="IPR017441">
    <property type="entry name" value="Protein_kinase_ATP_BS"/>
</dbReference>
<dbReference type="GO" id="GO:0035556">
    <property type="term" value="P:intracellular signal transduction"/>
    <property type="evidence" value="ECO:0007669"/>
    <property type="project" value="TreeGrafter"/>
</dbReference>
<feature type="domain" description="Phorbol-ester/DAG-type" evidence="25">
    <location>
        <begin position="30"/>
        <end position="80"/>
    </location>
</feature>
<name>A0AAV5SG95_9BILA</name>
<comment type="caution">
    <text evidence="26">The sequence shown here is derived from an EMBL/GenBank/DDBJ whole genome shotgun (WGS) entry which is preliminary data.</text>
</comment>
<evidence type="ECO:0000256" key="22">
    <source>
        <dbReference type="PROSITE-ProRule" id="PRU10141"/>
    </source>
</evidence>
<keyword evidence="15" id="KW-0863">Zinc-finger</keyword>
<keyword evidence="7" id="KW-1003">Cell membrane</keyword>
<dbReference type="Pfam" id="PF00169">
    <property type="entry name" value="PH"/>
    <property type="match status" value="1"/>
</dbReference>
<evidence type="ECO:0000256" key="19">
    <source>
        <dbReference type="ARBA" id="ARBA00022842"/>
    </source>
</evidence>
<dbReference type="CDD" id="cd14082">
    <property type="entry name" value="STKc_PKD"/>
    <property type="match status" value="1"/>
</dbReference>
<dbReference type="PANTHER" id="PTHR22968:SF24">
    <property type="entry name" value="SERINE_THREONINE-PROTEIN KINASE"/>
    <property type="match status" value="1"/>
</dbReference>
<evidence type="ECO:0000256" key="21">
    <source>
        <dbReference type="ARBA" id="ARBA00047272"/>
    </source>
</evidence>
<comment type="catalytic activity">
    <reaction evidence="21">
        <text>L-threonyl-[protein] + ATP = O-phospho-L-threonyl-[protein] + ADP + H(+)</text>
        <dbReference type="Rhea" id="RHEA:46608"/>
        <dbReference type="Rhea" id="RHEA-COMP:11060"/>
        <dbReference type="Rhea" id="RHEA-COMP:11605"/>
        <dbReference type="ChEBI" id="CHEBI:15378"/>
        <dbReference type="ChEBI" id="CHEBI:30013"/>
        <dbReference type="ChEBI" id="CHEBI:30616"/>
        <dbReference type="ChEBI" id="CHEBI:61977"/>
        <dbReference type="ChEBI" id="CHEBI:456216"/>
        <dbReference type="EC" id="2.7.11.13"/>
    </reaction>
</comment>
<feature type="compositionally biased region" description="Low complexity" evidence="23">
    <location>
        <begin position="278"/>
        <end position="293"/>
    </location>
</feature>
<evidence type="ECO:0000259" key="25">
    <source>
        <dbReference type="PROSITE" id="PS50081"/>
    </source>
</evidence>
<evidence type="ECO:0000256" key="4">
    <source>
        <dbReference type="ARBA" id="ARBA00008582"/>
    </source>
</evidence>
<evidence type="ECO:0000256" key="11">
    <source>
        <dbReference type="ARBA" id="ARBA00022679"/>
    </source>
</evidence>
<comment type="subcellular location">
    <subcellularLocation>
        <location evidence="2">Cell membrane</location>
        <location evidence="2">Sarcolemma</location>
        <topology evidence="2">Peripheral membrane protein</topology>
        <orientation evidence="2">Cytoplasmic side</orientation>
    </subcellularLocation>
    <subcellularLocation>
        <location evidence="3">Cytoplasm</location>
    </subcellularLocation>
</comment>
<dbReference type="InterPro" id="IPR020454">
    <property type="entry name" value="DAG/PE-bd"/>
</dbReference>
<dbReference type="Pfam" id="PF00130">
    <property type="entry name" value="C1_1"/>
    <property type="match status" value="2"/>
</dbReference>
<dbReference type="PROSITE" id="PS50081">
    <property type="entry name" value="ZF_DAG_PE_2"/>
    <property type="match status" value="2"/>
</dbReference>
<feature type="region of interest" description="Disordered" evidence="23">
    <location>
        <begin position="273"/>
        <end position="349"/>
    </location>
</feature>
<evidence type="ECO:0000256" key="8">
    <source>
        <dbReference type="ARBA" id="ARBA00022490"/>
    </source>
</evidence>
<keyword evidence="20" id="KW-0472">Membrane</keyword>
<feature type="region of interest" description="Disordered" evidence="23">
    <location>
        <begin position="82"/>
        <end position="104"/>
    </location>
</feature>
<evidence type="ECO:0000256" key="1">
    <source>
        <dbReference type="ARBA" id="ARBA00001946"/>
    </source>
</evidence>
<dbReference type="FunFam" id="3.30.60.20:FF:000022">
    <property type="entry name" value="SH3 and cysteine-rich domain-containing protein 3 isoform 2"/>
    <property type="match status" value="1"/>
</dbReference>
<evidence type="ECO:0000256" key="23">
    <source>
        <dbReference type="SAM" id="MobiDB-lite"/>
    </source>
</evidence>
<keyword evidence="11" id="KW-0808">Transferase</keyword>
<dbReference type="CDD" id="cd01239">
    <property type="entry name" value="PH_PKD"/>
    <property type="match status" value="1"/>
</dbReference>
<reference evidence="26" key="1">
    <citation type="submission" date="2023-10" db="EMBL/GenBank/DDBJ databases">
        <title>Genome assembly of Pristionchus species.</title>
        <authorList>
            <person name="Yoshida K."/>
            <person name="Sommer R.J."/>
        </authorList>
    </citation>
    <scope>NUCLEOTIDE SEQUENCE</scope>
    <source>
        <strain evidence="26">RS0144</strain>
    </source>
</reference>
<evidence type="ECO:0000256" key="13">
    <source>
        <dbReference type="ARBA" id="ARBA00022737"/>
    </source>
</evidence>
<dbReference type="GO" id="GO:0008270">
    <property type="term" value="F:zinc ion binding"/>
    <property type="evidence" value="ECO:0007669"/>
    <property type="project" value="UniProtKB-KW"/>
</dbReference>
<dbReference type="GO" id="GO:0005829">
    <property type="term" value="C:cytosol"/>
    <property type="evidence" value="ECO:0007669"/>
    <property type="project" value="TreeGrafter"/>
</dbReference>
<keyword evidence="18 22" id="KW-0067">ATP-binding</keyword>
<keyword evidence="19" id="KW-0460">Magnesium</keyword>
<accession>A0AAV5SG95</accession>
<keyword evidence="9" id="KW-0723">Serine/threonine-protein kinase</keyword>
<dbReference type="InterPro" id="IPR011009">
    <property type="entry name" value="Kinase-like_dom_sf"/>
</dbReference>
<dbReference type="CDD" id="cd20796">
    <property type="entry name" value="C1_PKD_rpt2"/>
    <property type="match status" value="1"/>
</dbReference>
<feature type="domain" description="Phorbol-ester/DAG-type" evidence="25">
    <location>
        <begin position="185"/>
        <end position="235"/>
    </location>
</feature>
<organism evidence="26 27">
    <name type="scientific">Pristionchus entomophagus</name>
    <dbReference type="NCBI Taxonomy" id="358040"/>
    <lineage>
        <taxon>Eukaryota</taxon>
        <taxon>Metazoa</taxon>
        <taxon>Ecdysozoa</taxon>
        <taxon>Nematoda</taxon>
        <taxon>Chromadorea</taxon>
        <taxon>Rhabditida</taxon>
        <taxon>Rhabditina</taxon>
        <taxon>Diplogasteromorpha</taxon>
        <taxon>Diplogasteroidea</taxon>
        <taxon>Neodiplogasteridae</taxon>
        <taxon>Pristionchus</taxon>
    </lineage>
</organism>
<evidence type="ECO:0000256" key="15">
    <source>
        <dbReference type="ARBA" id="ARBA00022771"/>
    </source>
</evidence>
<dbReference type="AlphaFoldDB" id="A0AAV5SG95"/>
<dbReference type="Pfam" id="PF00069">
    <property type="entry name" value="Pkinase"/>
    <property type="match status" value="1"/>
</dbReference>
<protein>
    <recommendedName>
        <fullName evidence="5">protein kinase C</fullName>
        <ecNumber evidence="5">2.7.11.13</ecNumber>
    </recommendedName>
</protein>
<dbReference type="InterPro" id="IPR001849">
    <property type="entry name" value="PH_domain"/>
</dbReference>
<keyword evidence="14 22" id="KW-0547">Nucleotide-binding</keyword>
<dbReference type="PROSITE" id="PS50011">
    <property type="entry name" value="PROTEIN_KINASE_DOM"/>
    <property type="match status" value="1"/>
</dbReference>
<evidence type="ECO:0000256" key="5">
    <source>
        <dbReference type="ARBA" id="ARBA00012429"/>
    </source>
</evidence>
<dbReference type="SMART" id="SM00220">
    <property type="entry name" value="S_TKc"/>
    <property type="match status" value="1"/>
</dbReference>
<evidence type="ECO:0000256" key="6">
    <source>
        <dbReference type="ARBA" id="ARBA00022443"/>
    </source>
</evidence>
<evidence type="ECO:0000256" key="9">
    <source>
        <dbReference type="ARBA" id="ARBA00022527"/>
    </source>
</evidence>
<proteinExistence type="inferred from homology"/>
<dbReference type="GO" id="GO:0007200">
    <property type="term" value="P:phospholipase C-activating G protein-coupled receptor signaling pathway"/>
    <property type="evidence" value="ECO:0007669"/>
    <property type="project" value="TreeGrafter"/>
</dbReference>
<evidence type="ECO:0000256" key="14">
    <source>
        <dbReference type="ARBA" id="ARBA00022741"/>
    </source>
</evidence>
<evidence type="ECO:0000256" key="2">
    <source>
        <dbReference type="ARBA" id="ARBA00004278"/>
    </source>
</evidence>